<organism evidence="2 3">
    <name type="scientific">Methylobacterium gossipiicola</name>
    <dbReference type="NCBI Taxonomy" id="582675"/>
    <lineage>
        <taxon>Bacteria</taxon>
        <taxon>Pseudomonadati</taxon>
        <taxon>Pseudomonadota</taxon>
        <taxon>Alphaproteobacteria</taxon>
        <taxon>Hyphomicrobiales</taxon>
        <taxon>Methylobacteriaceae</taxon>
        <taxon>Methylobacterium</taxon>
    </lineage>
</organism>
<dbReference type="STRING" id="582675.SAMN05192565_112131"/>
<dbReference type="Proteomes" id="UP000199229">
    <property type="component" value="Unassembled WGS sequence"/>
</dbReference>
<sequence>MARPRLRGVSATRYVIKGRMPARACNDNRRPQNAPGWYWALAVGALPTACMALILSVFL</sequence>
<reference evidence="3" key="1">
    <citation type="submission" date="2016-10" db="EMBL/GenBank/DDBJ databases">
        <authorList>
            <person name="Varghese N."/>
            <person name="Submissions S."/>
        </authorList>
    </citation>
    <scope>NUCLEOTIDE SEQUENCE [LARGE SCALE GENOMIC DNA]</scope>
    <source>
        <strain evidence="3">Gh-105</strain>
    </source>
</reference>
<keyword evidence="3" id="KW-1185">Reference proteome</keyword>
<protein>
    <submittedName>
        <fullName evidence="2">Uncharacterized protein</fullName>
    </submittedName>
</protein>
<keyword evidence="1" id="KW-0812">Transmembrane</keyword>
<keyword evidence="1" id="KW-0472">Membrane</keyword>
<dbReference type="AlphaFoldDB" id="A0A1I2V0F5"/>
<gene>
    <name evidence="2" type="ORF">SAMN05192565_112131</name>
</gene>
<proteinExistence type="predicted"/>
<accession>A0A1I2V0F5</accession>
<evidence type="ECO:0000256" key="1">
    <source>
        <dbReference type="SAM" id="Phobius"/>
    </source>
</evidence>
<evidence type="ECO:0000313" key="3">
    <source>
        <dbReference type="Proteomes" id="UP000199229"/>
    </source>
</evidence>
<feature type="transmembrane region" description="Helical" evidence="1">
    <location>
        <begin position="37"/>
        <end position="58"/>
    </location>
</feature>
<evidence type="ECO:0000313" key="2">
    <source>
        <dbReference type="EMBL" id="SFG82794.1"/>
    </source>
</evidence>
<dbReference type="EMBL" id="FOPM01000012">
    <property type="protein sequence ID" value="SFG82794.1"/>
    <property type="molecule type" value="Genomic_DNA"/>
</dbReference>
<keyword evidence="1" id="KW-1133">Transmembrane helix</keyword>
<name>A0A1I2V0F5_9HYPH</name>